<dbReference type="SUPFAM" id="SSF46785">
    <property type="entry name" value="Winged helix' DNA-binding domain"/>
    <property type="match status" value="1"/>
</dbReference>
<comment type="caution">
    <text evidence="5">The sequence shown here is derived from an EMBL/GenBank/DDBJ whole genome shotgun (WGS) entry which is preliminary data.</text>
</comment>
<dbReference type="PROSITE" id="PS51118">
    <property type="entry name" value="HTH_HXLR"/>
    <property type="match status" value="1"/>
</dbReference>
<sequence>MASKQELEQYWNLIKQSDFNENCPIKNALEVIGGKWKLNILGHLLRKEVMRFNELKRDISGITNTMLTNSLRELENDELITRNQYNEMPLRVEYALTEKGKGLLPLLYELTIWWEDYINHKEVEK</sequence>
<reference evidence="5" key="1">
    <citation type="journal article" date="2023" name="Int. J. Syst. Evol. Microbiol.">
        <title>&lt;i&gt;Clostridium folliculivorans&lt;/i&gt; sp. nov., isolated from soil samples of an organic paddy in Japan.</title>
        <authorList>
            <person name="Tazawa J."/>
            <person name="Kobayashi H."/>
            <person name="Tanizawa Y."/>
            <person name="Uchino A."/>
            <person name="Tanaka F."/>
            <person name="Urashima Y."/>
            <person name="Miura S."/>
            <person name="Sakamoto M."/>
            <person name="Ohkuma M."/>
            <person name="Tohno M."/>
        </authorList>
    </citation>
    <scope>NUCLEOTIDE SEQUENCE</scope>
    <source>
        <strain evidence="5">D1-1</strain>
    </source>
</reference>
<evidence type="ECO:0000256" key="2">
    <source>
        <dbReference type="ARBA" id="ARBA00023125"/>
    </source>
</evidence>
<keyword evidence="3" id="KW-0804">Transcription</keyword>
<dbReference type="RefSeq" id="WP_261851462.1">
    <property type="nucleotide sequence ID" value="NZ_BQXY01000001.1"/>
</dbReference>
<proteinExistence type="predicted"/>
<dbReference type="InterPro" id="IPR036390">
    <property type="entry name" value="WH_DNA-bd_sf"/>
</dbReference>
<feature type="domain" description="HTH hxlR-type" evidence="4">
    <location>
        <begin position="23"/>
        <end position="122"/>
    </location>
</feature>
<accession>A0A9W5Y0I6</accession>
<dbReference type="Pfam" id="PF01638">
    <property type="entry name" value="HxlR"/>
    <property type="match status" value="1"/>
</dbReference>
<dbReference type="PANTHER" id="PTHR33204">
    <property type="entry name" value="TRANSCRIPTIONAL REGULATOR, MARR FAMILY"/>
    <property type="match status" value="1"/>
</dbReference>
<dbReference type="AlphaFoldDB" id="A0A9W5Y0I6"/>
<keyword evidence="1" id="KW-0805">Transcription regulation</keyword>
<dbReference type="InterPro" id="IPR002577">
    <property type="entry name" value="HTH_HxlR"/>
</dbReference>
<dbReference type="GO" id="GO:0003677">
    <property type="term" value="F:DNA binding"/>
    <property type="evidence" value="ECO:0007669"/>
    <property type="project" value="UniProtKB-KW"/>
</dbReference>
<dbReference type="Gene3D" id="1.10.10.10">
    <property type="entry name" value="Winged helix-like DNA-binding domain superfamily/Winged helix DNA-binding domain"/>
    <property type="match status" value="1"/>
</dbReference>
<evidence type="ECO:0000313" key="5">
    <source>
        <dbReference type="EMBL" id="GKU24456.1"/>
    </source>
</evidence>
<evidence type="ECO:0000256" key="3">
    <source>
        <dbReference type="ARBA" id="ARBA00023163"/>
    </source>
</evidence>
<organism evidence="5 6">
    <name type="scientific">Clostridium folliculivorans</name>
    <dbReference type="NCBI Taxonomy" id="2886038"/>
    <lineage>
        <taxon>Bacteria</taxon>
        <taxon>Bacillati</taxon>
        <taxon>Bacillota</taxon>
        <taxon>Clostridia</taxon>
        <taxon>Eubacteriales</taxon>
        <taxon>Clostridiaceae</taxon>
        <taxon>Clostridium</taxon>
    </lineage>
</organism>
<evidence type="ECO:0000313" key="6">
    <source>
        <dbReference type="Proteomes" id="UP001057868"/>
    </source>
</evidence>
<keyword evidence="6" id="KW-1185">Reference proteome</keyword>
<dbReference type="Proteomes" id="UP001057868">
    <property type="component" value="Unassembled WGS sequence"/>
</dbReference>
<evidence type="ECO:0000259" key="4">
    <source>
        <dbReference type="PROSITE" id="PS51118"/>
    </source>
</evidence>
<gene>
    <name evidence="5" type="ORF">CFOLD11_12820</name>
</gene>
<keyword evidence="2" id="KW-0238">DNA-binding</keyword>
<dbReference type="InterPro" id="IPR036388">
    <property type="entry name" value="WH-like_DNA-bd_sf"/>
</dbReference>
<name>A0A9W5Y0I6_9CLOT</name>
<protein>
    <recommendedName>
        <fullName evidence="4">HTH hxlR-type domain-containing protein</fullName>
    </recommendedName>
</protein>
<evidence type="ECO:0000256" key="1">
    <source>
        <dbReference type="ARBA" id="ARBA00023015"/>
    </source>
</evidence>
<dbReference type="EMBL" id="BQXY01000001">
    <property type="protein sequence ID" value="GKU24456.1"/>
    <property type="molecule type" value="Genomic_DNA"/>
</dbReference>